<evidence type="ECO:0008006" key="4">
    <source>
        <dbReference type="Google" id="ProtNLM"/>
    </source>
</evidence>
<feature type="region of interest" description="Disordered" evidence="1">
    <location>
        <begin position="467"/>
        <end position="487"/>
    </location>
</feature>
<evidence type="ECO:0000256" key="1">
    <source>
        <dbReference type="SAM" id="MobiDB-lite"/>
    </source>
</evidence>
<dbReference type="OrthoDB" id="1000443at2759"/>
<sequence length="487" mass="54278">MSTEEKYYINLYVRDKFIVRLKDDLYMISYFELCKIVKYKEINLHVEYEIGITIFDVDDLMLVVATVESAGDGNEVVEVISSKCGEGVEGLNGEGVEVAGSEGGKGGEDLGGKGVDVVGSQCGEGVEGLGGKGVEVAGSQGGEGGEGLGRKVVEVVSSQGSKGGEGVKGLDGLDVSVEGLEEGDGGLKGSVEDGEERVEDKEAILDETESESSKEQFKVKVPEEVDEGLNDRVDKEEEGNEIEYFDSDDHESIIGSDGNDNTDACKRRSCPHFFIGMLFKDGEQFKSAICKYSMCFKCIASKSYSNMSRCMQVKSFHDEHNCCICFRNRMVNLKVIVDHFEATIKDHPKMKSREIQKRVTLKIYVNVKMTRCRWAKKMVNDNLDQSLSRVVPVSNIVNNNLCEAFNFSIMESRFKNIITMLKEIRVKMMIRIVDKRKNKETYLKAYAYKSGIEPVLPLVEKIMLGRPKKNKRKAKNESKKSEAWTTQ</sequence>
<accession>A0A2P5Y5L4</accession>
<name>A0A2P5Y5L4_GOSBA</name>
<organism evidence="2 3">
    <name type="scientific">Gossypium barbadense</name>
    <name type="common">Sea Island cotton</name>
    <name type="synonym">Hibiscus barbadensis</name>
    <dbReference type="NCBI Taxonomy" id="3634"/>
    <lineage>
        <taxon>Eukaryota</taxon>
        <taxon>Viridiplantae</taxon>
        <taxon>Streptophyta</taxon>
        <taxon>Embryophyta</taxon>
        <taxon>Tracheophyta</taxon>
        <taxon>Spermatophyta</taxon>
        <taxon>Magnoliopsida</taxon>
        <taxon>eudicotyledons</taxon>
        <taxon>Gunneridae</taxon>
        <taxon>Pentapetalae</taxon>
        <taxon>rosids</taxon>
        <taxon>malvids</taxon>
        <taxon>Malvales</taxon>
        <taxon>Malvaceae</taxon>
        <taxon>Malvoideae</taxon>
        <taxon>Gossypium</taxon>
    </lineage>
</organism>
<dbReference type="Proteomes" id="UP000239757">
    <property type="component" value="Unassembled WGS sequence"/>
</dbReference>
<feature type="region of interest" description="Disordered" evidence="1">
    <location>
        <begin position="179"/>
        <end position="198"/>
    </location>
</feature>
<feature type="compositionally biased region" description="Basic and acidic residues" evidence="1">
    <location>
        <begin position="475"/>
        <end position="487"/>
    </location>
</feature>
<protein>
    <recommendedName>
        <fullName evidence="4">Transposase MuDR plant domain-containing protein</fullName>
    </recommendedName>
</protein>
<evidence type="ECO:0000313" key="3">
    <source>
        <dbReference type="Proteomes" id="UP000239757"/>
    </source>
</evidence>
<dbReference type="PANTHER" id="PTHR31973">
    <property type="entry name" value="POLYPROTEIN, PUTATIVE-RELATED"/>
    <property type="match status" value="1"/>
</dbReference>
<dbReference type="AlphaFoldDB" id="A0A2P5Y5L4"/>
<evidence type="ECO:0000313" key="2">
    <source>
        <dbReference type="EMBL" id="PPS10888.1"/>
    </source>
</evidence>
<dbReference type="EMBL" id="KZ663665">
    <property type="protein sequence ID" value="PPS10888.1"/>
    <property type="molecule type" value="Genomic_DNA"/>
</dbReference>
<dbReference type="PANTHER" id="PTHR31973:SF187">
    <property type="entry name" value="MUTATOR TRANSPOSASE MUDRA PROTEIN"/>
    <property type="match status" value="1"/>
</dbReference>
<gene>
    <name evidence="2" type="ORF">GOBAR_AA09744</name>
</gene>
<proteinExistence type="predicted"/>
<reference evidence="2 3" key="1">
    <citation type="submission" date="2015-01" db="EMBL/GenBank/DDBJ databases">
        <title>Genome of allotetraploid Gossypium barbadense reveals genomic plasticity and fiber elongation in cotton evolution.</title>
        <authorList>
            <person name="Chen X."/>
            <person name="Liu X."/>
            <person name="Zhao B."/>
            <person name="Zheng H."/>
            <person name="Hu Y."/>
            <person name="Lu G."/>
            <person name="Yang C."/>
            <person name="Chen J."/>
            <person name="Shan C."/>
            <person name="Zhang L."/>
            <person name="Zhou Y."/>
            <person name="Wang L."/>
            <person name="Guo W."/>
            <person name="Bai Y."/>
            <person name="Ruan J."/>
            <person name="Shangguan X."/>
            <person name="Mao Y."/>
            <person name="Jiang J."/>
            <person name="Zhu Y."/>
            <person name="Lei J."/>
            <person name="Kang H."/>
            <person name="Chen S."/>
            <person name="He X."/>
            <person name="Wang R."/>
            <person name="Wang Y."/>
            <person name="Chen J."/>
            <person name="Wang L."/>
            <person name="Yu S."/>
            <person name="Wang B."/>
            <person name="Wei J."/>
            <person name="Song S."/>
            <person name="Lu X."/>
            <person name="Gao Z."/>
            <person name="Gu W."/>
            <person name="Deng X."/>
            <person name="Ma D."/>
            <person name="Wang S."/>
            <person name="Liang W."/>
            <person name="Fang L."/>
            <person name="Cai C."/>
            <person name="Zhu X."/>
            <person name="Zhou B."/>
            <person name="Zhang Y."/>
            <person name="Chen Z."/>
            <person name="Xu S."/>
            <person name="Zhu R."/>
            <person name="Wang S."/>
            <person name="Zhang T."/>
            <person name="Zhao G."/>
        </authorList>
    </citation>
    <scope>NUCLEOTIDE SEQUENCE [LARGE SCALE GENOMIC DNA]</scope>
    <source>
        <strain evidence="3">cv. Xinhai21</strain>
        <tissue evidence="2">Leaf</tissue>
    </source>
</reference>